<dbReference type="NCBIfam" id="TIGR01484">
    <property type="entry name" value="HAD-SF-IIB"/>
    <property type="match status" value="1"/>
</dbReference>
<comment type="cofactor">
    <cofactor evidence="4">
        <name>Mg(2+)</name>
        <dbReference type="ChEBI" id="CHEBI:18420"/>
    </cofactor>
</comment>
<evidence type="ECO:0000256" key="4">
    <source>
        <dbReference type="RuleBase" id="RU361117"/>
    </source>
</evidence>
<keyword evidence="3 4" id="KW-0378">Hydrolase</keyword>
<gene>
    <name evidence="5" type="primary">otsB</name>
    <name evidence="5" type="ORF">D9R14_07050</name>
</gene>
<dbReference type="GO" id="GO:0046872">
    <property type="term" value="F:metal ion binding"/>
    <property type="evidence" value="ECO:0007669"/>
    <property type="project" value="UniProtKB-KW"/>
</dbReference>
<comment type="pathway">
    <text evidence="1 4">Glycan biosynthesis; trehalose biosynthesis.</text>
</comment>
<evidence type="ECO:0000256" key="2">
    <source>
        <dbReference type="ARBA" id="ARBA00008770"/>
    </source>
</evidence>
<dbReference type="Pfam" id="PF02358">
    <property type="entry name" value="Trehalose_PPase"/>
    <property type="match status" value="1"/>
</dbReference>
<proteinExistence type="inferred from homology"/>
<keyword evidence="4" id="KW-0479">Metal-binding</keyword>
<keyword evidence="4" id="KW-0460">Magnesium</keyword>
<evidence type="ECO:0000256" key="3">
    <source>
        <dbReference type="ARBA" id="ARBA00022801"/>
    </source>
</evidence>
<dbReference type="EC" id="3.1.3.12" evidence="4"/>
<protein>
    <recommendedName>
        <fullName evidence="4">Trehalose 6-phosphate phosphatase</fullName>
        <ecNumber evidence="4">3.1.3.12</ecNumber>
    </recommendedName>
</protein>
<dbReference type="GO" id="GO:0004805">
    <property type="term" value="F:trehalose-phosphatase activity"/>
    <property type="evidence" value="ECO:0007669"/>
    <property type="project" value="UniProtKB-EC"/>
</dbReference>
<comment type="caution">
    <text evidence="5">The sequence shown here is derived from an EMBL/GenBank/DDBJ whole genome shotgun (WGS) entry which is preliminary data.</text>
</comment>
<dbReference type="UniPathway" id="UPA00299"/>
<dbReference type="OrthoDB" id="9814913at2"/>
<accession>A0A3L7AJ82</accession>
<sequence length="258" mass="26552">MPSSAARARAFDPRRAVLPDPETHALFLDVDGTLIDIAPHPDAVRVPPGLAGLLGDVSARFGGALALVSGRTVARLDALFAPLVLPAAGVHGAELRLDASGPVASSVQPFPERLRQGLGELARRFDGVFTEDKTSAIAVHYRAAPDAGALLGPEIAALVEAFGRGYVVLPGQMVFEVKPALHDKGTAVAAFLEQPAFAGRRPVFVGDDVTDEAGFAAARAHGGAAVSVGRRLPDVDIVLADAGAVRDWLAGLAAGTAR</sequence>
<dbReference type="InterPro" id="IPR044651">
    <property type="entry name" value="OTSB-like"/>
</dbReference>
<organism evidence="5 6">
    <name type="scientific">Xanthobacter tagetidis</name>
    <dbReference type="NCBI Taxonomy" id="60216"/>
    <lineage>
        <taxon>Bacteria</taxon>
        <taxon>Pseudomonadati</taxon>
        <taxon>Pseudomonadota</taxon>
        <taxon>Alphaproteobacteria</taxon>
        <taxon>Hyphomicrobiales</taxon>
        <taxon>Xanthobacteraceae</taxon>
        <taxon>Xanthobacter</taxon>
    </lineage>
</organism>
<dbReference type="Gene3D" id="3.30.70.1020">
    <property type="entry name" value="Trehalose-6-phosphate phosphatase related protein, domain 2"/>
    <property type="match status" value="1"/>
</dbReference>
<dbReference type="EMBL" id="RCTF01000004">
    <property type="protein sequence ID" value="RLP80104.1"/>
    <property type="molecule type" value="Genomic_DNA"/>
</dbReference>
<dbReference type="NCBIfam" id="TIGR00685">
    <property type="entry name" value="T6PP"/>
    <property type="match status" value="1"/>
</dbReference>
<dbReference type="InterPro" id="IPR003337">
    <property type="entry name" value="Trehalose_PPase"/>
</dbReference>
<dbReference type="PANTHER" id="PTHR43768">
    <property type="entry name" value="TREHALOSE 6-PHOSPHATE PHOSPHATASE"/>
    <property type="match status" value="1"/>
</dbReference>
<comment type="function">
    <text evidence="4">Removes the phosphate from trehalose 6-phosphate to produce free trehalose.</text>
</comment>
<dbReference type="PANTHER" id="PTHR43768:SF3">
    <property type="entry name" value="TREHALOSE 6-PHOSPHATE PHOSPHATASE"/>
    <property type="match status" value="1"/>
</dbReference>
<evidence type="ECO:0000313" key="6">
    <source>
        <dbReference type="Proteomes" id="UP000269692"/>
    </source>
</evidence>
<dbReference type="Gene3D" id="3.40.50.1000">
    <property type="entry name" value="HAD superfamily/HAD-like"/>
    <property type="match status" value="1"/>
</dbReference>
<dbReference type="RefSeq" id="WP_121622608.1">
    <property type="nucleotide sequence ID" value="NZ_JACIIW010000002.1"/>
</dbReference>
<evidence type="ECO:0000256" key="1">
    <source>
        <dbReference type="ARBA" id="ARBA00005199"/>
    </source>
</evidence>
<dbReference type="AlphaFoldDB" id="A0A3L7AJ82"/>
<comment type="catalytic activity">
    <reaction evidence="4">
        <text>alpha,alpha-trehalose 6-phosphate + H2O = alpha,alpha-trehalose + phosphate</text>
        <dbReference type="Rhea" id="RHEA:23420"/>
        <dbReference type="ChEBI" id="CHEBI:15377"/>
        <dbReference type="ChEBI" id="CHEBI:16551"/>
        <dbReference type="ChEBI" id="CHEBI:43474"/>
        <dbReference type="ChEBI" id="CHEBI:58429"/>
        <dbReference type="EC" id="3.1.3.12"/>
    </reaction>
</comment>
<dbReference type="SUPFAM" id="SSF56784">
    <property type="entry name" value="HAD-like"/>
    <property type="match status" value="1"/>
</dbReference>
<keyword evidence="6" id="KW-1185">Reference proteome</keyword>
<dbReference type="InterPro" id="IPR006379">
    <property type="entry name" value="HAD-SF_hydro_IIB"/>
</dbReference>
<name>A0A3L7AJ82_9HYPH</name>
<dbReference type="InterPro" id="IPR023214">
    <property type="entry name" value="HAD_sf"/>
</dbReference>
<dbReference type="InterPro" id="IPR036412">
    <property type="entry name" value="HAD-like_sf"/>
</dbReference>
<reference evidence="5 6" key="1">
    <citation type="submission" date="2018-10" db="EMBL/GenBank/DDBJ databases">
        <title>Xanthobacter tagetidis genome sequencing and assembly.</title>
        <authorList>
            <person name="Maclea K.S."/>
            <person name="Goen A.E."/>
            <person name="Fatima S.A."/>
        </authorList>
    </citation>
    <scope>NUCLEOTIDE SEQUENCE [LARGE SCALE GENOMIC DNA]</scope>
    <source>
        <strain evidence="5 6">ATCC 700314</strain>
    </source>
</reference>
<comment type="similarity">
    <text evidence="2 4">Belongs to the trehalose phosphatase family.</text>
</comment>
<dbReference type="Proteomes" id="UP000269692">
    <property type="component" value="Unassembled WGS sequence"/>
</dbReference>
<dbReference type="GO" id="GO:0005992">
    <property type="term" value="P:trehalose biosynthetic process"/>
    <property type="evidence" value="ECO:0007669"/>
    <property type="project" value="UniProtKB-UniPathway"/>
</dbReference>
<evidence type="ECO:0000313" key="5">
    <source>
        <dbReference type="EMBL" id="RLP80104.1"/>
    </source>
</evidence>